<feature type="region of interest" description="Disordered" evidence="1">
    <location>
        <begin position="107"/>
        <end position="148"/>
    </location>
</feature>
<evidence type="ECO:0000256" key="1">
    <source>
        <dbReference type="SAM" id="MobiDB-lite"/>
    </source>
</evidence>
<dbReference type="AlphaFoldDB" id="A0A6A6XUD9"/>
<proteinExistence type="predicted"/>
<name>A0A6A6XUD9_9PLEO</name>
<feature type="compositionally biased region" description="Low complexity" evidence="1">
    <location>
        <begin position="60"/>
        <end position="76"/>
    </location>
</feature>
<evidence type="ECO:0000313" key="3">
    <source>
        <dbReference type="Proteomes" id="UP000799757"/>
    </source>
</evidence>
<feature type="region of interest" description="Disordered" evidence="1">
    <location>
        <begin position="55"/>
        <end position="78"/>
    </location>
</feature>
<reference evidence="2" key="1">
    <citation type="journal article" date="2020" name="Stud. Mycol.">
        <title>101 Dothideomycetes genomes: a test case for predicting lifestyles and emergence of pathogens.</title>
        <authorList>
            <person name="Haridas S."/>
            <person name="Albert R."/>
            <person name="Binder M."/>
            <person name="Bloem J."/>
            <person name="Labutti K."/>
            <person name="Salamov A."/>
            <person name="Andreopoulos B."/>
            <person name="Baker S."/>
            <person name="Barry K."/>
            <person name="Bills G."/>
            <person name="Bluhm B."/>
            <person name="Cannon C."/>
            <person name="Castanera R."/>
            <person name="Culley D."/>
            <person name="Daum C."/>
            <person name="Ezra D."/>
            <person name="Gonzalez J."/>
            <person name="Henrissat B."/>
            <person name="Kuo A."/>
            <person name="Liang C."/>
            <person name="Lipzen A."/>
            <person name="Lutzoni F."/>
            <person name="Magnuson J."/>
            <person name="Mondo S."/>
            <person name="Nolan M."/>
            <person name="Ohm R."/>
            <person name="Pangilinan J."/>
            <person name="Park H.-J."/>
            <person name="Ramirez L."/>
            <person name="Alfaro M."/>
            <person name="Sun H."/>
            <person name="Tritt A."/>
            <person name="Yoshinaga Y."/>
            <person name="Zwiers L.-H."/>
            <person name="Turgeon B."/>
            <person name="Goodwin S."/>
            <person name="Spatafora J."/>
            <person name="Crous P."/>
            <person name="Grigoriev I."/>
        </authorList>
    </citation>
    <scope>NUCLEOTIDE SEQUENCE</scope>
    <source>
        <strain evidence="2">CBS 109.77</strain>
    </source>
</reference>
<protein>
    <submittedName>
        <fullName evidence="2">Uncharacterized protein</fullName>
    </submittedName>
</protein>
<organism evidence="2 3">
    <name type="scientific">Melanomma pulvis-pyrius CBS 109.77</name>
    <dbReference type="NCBI Taxonomy" id="1314802"/>
    <lineage>
        <taxon>Eukaryota</taxon>
        <taxon>Fungi</taxon>
        <taxon>Dikarya</taxon>
        <taxon>Ascomycota</taxon>
        <taxon>Pezizomycotina</taxon>
        <taxon>Dothideomycetes</taxon>
        <taxon>Pleosporomycetidae</taxon>
        <taxon>Pleosporales</taxon>
        <taxon>Melanommataceae</taxon>
        <taxon>Melanomma</taxon>
    </lineage>
</organism>
<evidence type="ECO:0000313" key="2">
    <source>
        <dbReference type="EMBL" id="KAF2799177.1"/>
    </source>
</evidence>
<feature type="compositionally biased region" description="Polar residues" evidence="1">
    <location>
        <begin position="107"/>
        <end position="121"/>
    </location>
</feature>
<accession>A0A6A6XUD9</accession>
<dbReference type="Proteomes" id="UP000799757">
    <property type="component" value="Unassembled WGS sequence"/>
</dbReference>
<sequence length="148" mass="16084">MRWVLLSRLASSLTGGESFALANHKSSSSLLSWSLGCCREMWIGTWLVIRKEKKKKTSRLPDYSPLSSPLSTPLSSRTGCTVDVSSKPVFLESMVLRQWWSVNHVSVCSPPRSSTGESQRSTRARGIDENAARAVSTGSPISSGAIPT</sequence>
<dbReference type="EMBL" id="MU001769">
    <property type="protein sequence ID" value="KAF2799177.1"/>
    <property type="molecule type" value="Genomic_DNA"/>
</dbReference>
<gene>
    <name evidence="2" type="ORF">K505DRAFT_76080</name>
</gene>
<keyword evidence="3" id="KW-1185">Reference proteome</keyword>